<dbReference type="InterPro" id="IPR001250">
    <property type="entry name" value="Man6P_Isoase-1"/>
</dbReference>
<dbReference type="GO" id="GO:0005829">
    <property type="term" value="C:cytosol"/>
    <property type="evidence" value="ECO:0007669"/>
    <property type="project" value="TreeGrafter"/>
</dbReference>
<dbReference type="UniPathway" id="UPA00126">
    <property type="reaction ID" value="UER00423"/>
</dbReference>
<comment type="cofactor">
    <cofactor evidence="11 12">
        <name>Zn(2+)</name>
        <dbReference type="ChEBI" id="CHEBI:29105"/>
    </cofactor>
    <text evidence="11 12">Binds 1 zinc ion per subunit.</text>
</comment>
<evidence type="ECO:0000256" key="10">
    <source>
        <dbReference type="PIRSR" id="PIRSR001480-1"/>
    </source>
</evidence>
<dbReference type="NCBIfam" id="TIGR00218">
    <property type="entry name" value="manA"/>
    <property type="match status" value="1"/>
</dbReference>
<protein>
    <recommendedName>
        <fullName evidence="6 12">Mannose-6-phosphate isomerase</fullName>
        <ecNumber evidence="5 12">5.3.1.8</ecNumber>
    </recommendedName>
</protein>
<evidence type="ECO:0000256" key="12">
    <source>
        <dbReference type="RuleBase" id="RU000611"/>
    </source>
</evidence>
<dbReference type="Gene3D" id="2.60.120.10">
    <property type="entry name" value="Jelly Rolls"/>
    <property type="match status" value="2"/>
</dbReference>
<evidence type="ECO:0000256" key="5">
    <source>
        <dbReference type="ARBA" id="ARBA00011956"/>
    </source>
</evidence>
<comment type="function">
    <text evidence="2">Involved in the synthesis of the GDP-mannose and dolichol-phosphate-mannose required for a number of critical mannosyl transfer reactions.</text>
</comment>
<feature type="binding site" evidence="11">
    <location>
        <position position="111"/>
    </location>
    <ligand>
        <name>Zn(2+)</name>
        <dbReference type="ChEBI" id="CHEBI:29105"/>
    </ligand>
</feature>
<dbReference type="InterPro" id="IPR014710">
    <property type="entry name" value="RmlC-like_jellyroll"/>
</dbReference>
<dbReference type="InterPro" id="IPR018050">
    <property type="entry name" value="Pmannose_isomerase-type1_CS"/>
</dbReference>
<evidence type="ECO:0000256" key="3">
    <source>
        <dbReference type="ARBA" id="ARBA00004666"/>
    </source>
</evidence>
<dbReference type="PANTHER" id="PTHR10309">
    <property type="entry name" value="MANNOSE-6-PHOSPHATE ISOMERASE"/>
    <property type="match status" value="1"/>
</dbReference>
<dbReference type="SUPFAM" id="SSF51182">
    <property type="entry name" value="RmlC-like cupins"/>
    <property type="match status" value="1"/>
</dbReference>
<dbReference type="GO" id="GO:0009298">
    <property type="term" value="P:GDP-mannose biosynthetic process"/>
    <property type="evidence" value="ECO:0007669"/>
    <property type="project" value="UniProtKB-UniPathway"/>
</dbReference>
<dbReference type="GO" id="GO:0005975">
    <property type="term" value="P:carbohydrate metabolic process"/>
    <property type="evidence" value="ECO:0007669"/>
    <property type="project" value="InterPro"/>
</dbReference>
<reference evidence="18 19" key="1">
    <citation type="submission" date="2016-07" db="EMBL/GenBank/DDBJ databases">
        <title>Pervasive Adenine N6-methylation of Active Genes in Fungi.</title>
        <authorList>
            <consortium name="DOE Joint Genome Institute"/>
            <person name="Mondo S.J."/>
            <person name="Dannebaum R.O."/>
            <person name="Kuo R.C."/>
            <person name="Labutti K."/>
            <person name="Haridas S."/>
            <person name="Kuo A."/>
            <person name="Salamov A."/>
            <person name="Ahrendt S.R."/>
            <person name="Lipzen A."/>
            <person name="Sullivan W."/>
            <person name="Andreopoulos W.B."/>
            <person name="Clum A."/>
            <person name="Lindquist E."/>
            <person name="Daum C."/>
            <person name="Ramamoorthy G.K."/>
            <person name="Gryganskyi A."/>
            <person name="Culley D."/>
            <person name="Magnuson J.K."/>
            <person name="James T.Y."/>
            <person name="O'Malley M.A."/>
            <person name="Stajich J.E."/>
            <person name="Spatafora J.W."/>
            <person name="Visel A."/>
            <person name="Grigoriev I.V."/>
        </authorList>
    </citation>
    <scope>NUCLEOTIDE SEQUENCE [LARGE SCALE GENOMIC DNA]</scope>
    <source>
        <strain evidence="18 19">NRRL 1336</strain>
    </source>
</reference>
<evidence type="ECO:0000259" key="17">
    <source>
        <dbReference type="Pfam" id="PF20512"/>
    </source>
</evidence>
<dbReference type="InterPro" id="IPR016305">
    <property type="entry name" value="Mannose-6-P_Isomerase"/>
</dbReference>
<evidence type="ECO:0000313" key="18">
    <source>
        <dbReference type="EMBL" id="ORZ05855.1"/>
    </source>
</evidence>
<dbReference type="PROSITE" id="PS00965">
    <property type="entry name" value="PMI_I_1"/>
    <property type="match status" value="1"/>
</dbReference>
<comment type="pathway">
    <text evidence="3 14">Nucleotide-sugar biosynthesis; GDP-alpha-D-mannose biosynthesis; alpha-D-mannose 1-phosphate from D-fructose 6-phosphate: step 1/2.</text>
</comment>
<keyword evidence="9 12" id="KW-0413">Isomerase</keyword>
<evidence type="ECO:0000256" key="13">
    <source>
        <dbReference type="RuleBase" id="RU004189"/>
    </source>
</evidence>
<evidence type="ECO:0000313" key="19">
    <source>
        <dbReference type="Proteomes" id="UP000193560"/>
    </source>
</evidence>
<evidence type="ECO:0000256" key="2">
    <source>
        <dbReference type="ARBA" id="ARBA00002564"/>
    </source>
</evidence>
<evidence type="ECO:0000256" key="14">
    <source>
        <dbReference type="RuleBase" id="RU004248"/>
    </source>
</evidence>
<dbReference type="Gene3D" id="1.10.441.10">
    <property type="entry name" value="Phosphomannose Isomerase, domain 2"/>
    <property type="match status" value="1"/>
</dbReference>
<dbReference type="EC" id="5.3.1.8" evidence="5 12"/>
<keyword evidence="7 11" id="KW-0479">Metal-binding</keyword>
<feature type="active site" evidence="10">
    <location>
        <position position="296"/>
    </location>
</feature>
<evidence type="ECO:0000256" key="9">
    <source>
        <dbReference type="ARBA" id="ARBA00023235"/>
    </source>
</evidence>
<dbReference type="CDD" id="cd07011">
    <property type="entry name" value="cupin_PMI_type_I_N"/>
    <property type="match status" value="1"/>
</dbReference>
<comment type="caution">
    <text evidence="18">The sequence shown here is derived from an EMBL/GenBank/DDBJ whole genome shotgun (WGS) entry which is preliminary data.</text>
</comment>
<gene>
    <name evidence="18" type="ORF">BCR42DRAFT_456727</name>
</gene>
<dbReference type="InterPro" id="IPR046458">
    <property type="entry name" value="PMI_typeI_hel"/>
</dbReference>
<dbReference type="AlphaFoldDB" id="A0A1X2HZ84"/>
<dbReference type="Pfam" id="PF01238">
    <property type="entry name" value="PMI_typeI_C"/>
    <property type="match status" value="1"/>
</dbReference>
<organism evidence="18 19">
    <name type="scientific">Absidia repens</name>
    <dbReference type="NCBI Taxonomy" id="90262"/>
    <lineage>
        <taxon>Eukaryota</taxon>
        <taxon>Fungi</taxon>
        <taxon>Fungi incertae sedis</taxon>
        <taxon>Mucoromycota</taxon>
        <taxon>Mucoromycotina</taxon>
        <taxon>Mucoromycetes</taxon>
        <taxon>Mucorales</taxon>
        <taxon>Cunninghamellaceae</taxon>
        <taxon>Absidia</taxon>
    </lineage>
</organism>
<dbReference type="EMBL" id="MCGE01000042">
    <property type="protein sequence ID" value="ORZ05855.1"/>
    <property type="molecule type" value="Genomic_DNA"/>
</dbReference>
<evidence type="ECO:0000256" key="6">
    <source>
        <dbReference type="ARBA" id="ARBA00018236"/>
    </source>
</evidence>
<evidence type="ECO:0000256" key="8">
    <source>
        <dbReference type="ARBA" id="ARBA00022833"/>
    </source>
</evidence>
<dbReference type="PROSITE" id="PS00966">
    <property type="entry name" value="PMI_I_2"/>
    <property type="match status" value="1"/>
</dbReference>
<feature type="domain" description="Phosphomannose isomerase type I C-terminal" evidence="15">
    <location>
        <begin position="334"/>
        <end position="377"/>
    </location>
</feature>
<accession>A0A1X2HZ84</accession>
<feature type="binding site" evidence="11">
    <location>
        <position position="277"/>
    </location>
    <ligand>
        <name>Zn(2+)</name>
        <dbReference type="ChEBI" id="CHEBI:29105"/>
    </ligand>
</feature>
<comment type="similarity">
    <text evidence="4 13">Belongs to the mannose-6-phosphate isomerase type 1 family.</text>
</comment>
<proteinExistence type="inferred from homology"/>
<dbReference type="PANTHER" id="PTHR10309:SF0">
    <property type="entry name" value="MANNOSE-6-PHOSPHATE ISOMERASE"/>
    <property type="match status" value="1"/>
</dbReference>
<evidence type="ECO:0000256" key="1">
    <source>
        <dbReference type="ARBA" id="ARBA00000757"/>
    </source>
</evidence>
<dbReference type="GO" id="GO:0004476">
    <property type="term" value="F:mannose-6-phosphate isomerase activity"/>
    <property type="evidence" value="ECO:0007669"/>
    <property type="project" value="UniProtKB-EC"/>
</dbReference>
<evidence type="ECO:0000256" key="11">
    <source>
        <dbReference type="PIRSR" id="PIRSR001480-2"/>
    </source>
</evidence>
<feature type="binding site" evidence="11">
    <location>
        <position position="109"/>
    </location>
    <ligand>
        <name>Zn(2+)</name>
        <dbReference type="ChEBI" id="CHEBI:29105"/>
    </ligand>
</feature>
<dbReference type="OrthoDB" id="6605218at2759"/>
<dbReference type="InterPro" id="IPR046457">
    <property type="entry name" value="PMI_typeI_cat"/>
</dbReference>
<name>A0A1X2HZ84_9FUNG</name>
<dbReference type="PRINTS" id="PR00714">
    <property type="entry name" value="MAN6PISMRASE"/>
</dbReference>
<dbReference type="InterPro" id="IPR011051">
    <property type="entry name" value="RmlC_Cupin_sf"/>
</dbReference>
<evidence type="ECO:0000256" key="7">
    <source>
        <dbReference type="ARBA" id="ARBA00022723"/>
    </source>
</evidence>
<dbReference type="GO" id="GO:0008270">
    <property type="term" value="F:zinc ion binding"/>
    <property type="evidence" value="ECO:0007669"/>
    <property type="project" value="InterPro"/>
</dbReference>
<evidence type="ECO:0000259" key="16">
    <source>
        <dbReference type="Pfam" id="PF20511"/>
    </source>
</evidence>
<comment type="catalytic activity">
    <reaction evidence="1 12">
        <text>D-mannose 6-phosphate = D-fructose 6-phosphate</text>
        <dbReference type="Rhea" id="RHEA:12356"/>
        <dbReference type="ChEBI" id="CHEBI:58735"/>
        <dbReference type="ChEBI" id="CHEBI:61527"/>
        <dbReference type="EC" id="5.3.1.8"/>
    </reaction>
</comment>
<evidence type="ECO:0000256" key="4">
    <source>
        <dbReference type="ARBA" id="ARBA00010772"/>
    </source>
</evidence>
<keyword evidence="19" id="KW-1185">Reference proteome</keyword>
<feature type="domain" description="Phosphomannose isomerase type I catalytic" evidence="16">
    <location>
        <begin position="6"/>
        <end position="153"/>
    </location>
</feature>
<dbReference type="PIRSF" id="PIRSF001480">
    <property type="entry name" value="Mannose-6-phosphate_isomerase"/>
    <property type="match status" value="1"/>
</dbReference>
<sequence>MSQTGIYRLQCKTQSYDWGKLGNESKVAQFASQSGAVVDPTKPYAELWMGTHPNAPSVVLDESNPDQPSLKSLIENNPNLSTQAIYDEFNGDLPFLFKILSIRKALSIQAHPDKTLGARLFKEFPNVYKDPNHKPEMAIALTPFEALCGFRPLNEIARHLEKYPELADLIGPELTNDFISTVGDNNKDDINKNKHALKQLFSAMMNGSETKVTELLSILVSRLSALPVSDLDTLDQLVIRLDKQYPGGDVGVFSALLLNYVVMTPGQAIFLGANEPHAYLSGDCVECMAASDNVVRAGLTPKFKDVKVLVDMLNYRYGSAESQKMTPAPYGSHSLLYDPPIDEFSVILTRLESNQDEKHPPIQGPSILIVTGGSGRLTGEALKTESNFSLKEGYVYFVGAGTPLNIQANDQGVELYRAYKA</sequence>
<dbReference type="Pfam" id="PF20512">
    <property type="entry name" value="PMI_typeI_hel"/>
    <property type="match status" value="1"/>
</dbReference>
<dbReference type="STRING" id="90262.A0A1X2HZ84"/>
<dbReference type="Proteomes" id="UP000193560">
    <property type="component" value="Unassembled WGS sequence"/>
</dbReference>
<feature type="domain" description="Phosphomannose isomerase type I helical insertion" evidence="17">
    <location>
        <begin position="169"/>
        <end position="258"/>
    </location>
</feature>
<feature type="binding site" evidence="11">
    <location>
        <position position="136"/>
    </location>
    <ligand>
        <name>Zn(2+)</name>
        <dbReference type="ChEBI" id="CHEBI:29105"/>
    </ligand>
</feature>
<keyword evidence="8 11" id="KW-0862">Zinc</keyword>
<dbReference type="Pfam" id="PF20511">
    <property type="entry name" value="PMI_typeI_cat"/>
    <property type="match status" value="1"/>
</dbReference>
<dbReference type="InterPro" id="IPR046456">
    <property type="entry name" value="PMI_typeI_C"/>
</dbReference>
<evidence type="ECO:0000259" key="15">
    <source>
        <dbReference type="Pfam" id="PF01238"/>
    </source>
</evidence>